<dbReference type="SUPFAM" id="SSF53756">
    <property type="entry name" value="UDP-Glycosyltransferase/glycogen phosphorylase"/>
    <property type="match status" value="1"/>
</dbReference>
<dbReference type="PANTHER" id="PTHR43725:SF3">
    <property type="entry name" value="UDP-GLUCOSE 4-EPIMERASE (EUROFUNG)"/>
    <property type="match status" value="1"/>
</dbReference>
<feature type="transmembrane region" description="Helical" evidence="2">
    <location>
        <begin position="1819"/>
        <end position="1840"/>
    </location>
</feature>
<accession>A0A3M7IJ96</accession>
<keyword evidence="2" id="KW-0472">Membrane</keyword>
<dbReference type="Proteomes" id="UP000281677">
    <property type="component" value="Unassembled WGS sequence"/>
</dbReference>
<evidence type="ECO:0000259" key="3">
    <source>
        <dbReference type="Pfam" id="PF01370"/>
    </source>
</evidence>
<dbReference type="Pfam" id="PF01370">
    <property type="entry name" value="Epimerase"/>
    <property type="match status" value="1"/>
</dbReference>
<dbReference type="Gene3D" id="3.90.25.10">
    <property type="entry name" value="UDP-galactose 4-epimerase, domain 1"/>
    <property type="match status" value="1"/>
</dbReference>
<organism evidence="4 5">
    <name type="scientific">Hortaea werneckii</name>
    <name type="common">Black yeast</name>
    <name type="synonym">Cladosporium werneckii</name>
    <dbReference type="NCBI Taxonomy" id="91943"/>
    <lineage>
        <taxon>Eukaryota</taxon>
        <taxon>Fungi</taxon>
        <taxon>Dikarya</taxon>
        <taxon>Ascomycota</taxon>
        <taxon>Pezizomycotina</taxon>
        <taxon>Dothideomycetes</taxon>
        <taxon>Dothideomycetidae</taxon>
        <taxon>Mycosphaerellales</taxon>
        <taxon>Teratosphaeriaceae</taxon>
        <taxon>Hortaea</taxon>
    </lineage>
</organism>
<feature type="transmembrane region" description="Helical" evidence="2">
    <location>
        <begin position="1544"/>
        <end position="1562"/>
    </location>
</feature>
<feature type="domain" description="NAD-dependent epimerase/dehydratase" evidence="3">
    <location>
        <begin position="20"/>
        <end position="229"/>
    </location>
</feature>
<evidence type="ECO:0000256" key="2">
    <source>
        <dbReference type="SAM" id="Phobius"/>
    </source>
</evidence>
<feature type="transmembrane region" description="Helical" evidence="2">
    <location>
        <begin position="1606"/>
        <end position="1624"/>
    </location>
</feature>
<keyword evidence="2" id="KW-0812">Transmembrane</keyword>
<evidence type="ECO:0000313" key="5">
    <source>
        <dbReference type="Proteomes" id="UP000281677"/>
    </source>
</evidence>
<sequence>MRTVLGRYVVRDPGSTALSHIKGVIHFAAYKSVEESIHRPLDYYRNNVCGLVELLVLLGDFGINNFVFSSSATVYGSKANEGESLHEEHLIHHPEEMDADAPKALAIPGAKGLTSPYGRTKYFSEAILADVAQADPSWRITALRYFNPVGSDPFLGEDPRQQATNLFPVIAQVLTGTRPTLDVYGSDWDTRDGTATRDFIHVVDLARGHLAALSTALDRPQAFRAYNLGTGKGCTVAEVVRSMESAAARSIPVSSDFLKGRRRCNSAGRHEVLSESMASFFQAPLATPPDVASGPWSLILSNSALEVSTITGQWPHLLVLAIGMSAIVLGGILQLVPRLSGHWQPKTWAKSTSSLIFQRIRSLLRLVTFQRWLAKDERPQDSVGSYSSLDDLSSCFDHVQSFCVDICGHEESCRNADCAMHVIALANDKTWSSASNDPKSGVVEHVVEASSPSEKSRRSLILGSVSPLGSGFALHELSDAKALSQSISKQLLVQGCDGLVLRHSRDGSTVRVSNLLRQLRQRLIPVVLQADADCHIWDDLDFQLIDGVLLQNACVLPDGHRRDFFRASRVRTCAAQCKQEKSSRPGFFFGFLETWHTRPSAAVIRRAYMLGDFFGAVVEVRPEHASDESKTVRETPISGFDWLKLSNVAWLHQAWSCHAEFGYVKEQGTTCFDLNVSSITEAIPAASYLLCSHPVEPPSGSSIETLPEIIPAPEYVVGAPRRRNIWDFASCGAPLCSLGCFGLREEITDEQYDQVVKIQRSLKENRLLQLYGDAENLRVTESLKTLRASSSFIDQLHELLQRLADGSVRIFMGLDSGFTLPDEGGHLWAVSDSSHGDDKTIMDLHVSLKASNDVATIWHAYLAHCGVPRLRRFEEELLLRSASDTSTSFVLPLSISKELEESSEAELLYLLEQVRVSEEQHAFNEAILEKAKQLLIEDTSTQAWKALHSKACLVDISNIRSLLEERLRFHSKATKLPTVDNLVSFYGLLEQTLDMALLRCDRDTLNMLTSPVLETYGHAGPENKVTPFADIYGLLFFCALRRLAFENVYLETTDRCPLFLSQPDQAGVFAELWVLGSQCEMYFGILPRALGEIIYNKYCQYLSQNPPPVDSWDGKDVFTAYSTPAPRMSRPMQTILSGSGSGMVPEGDNPERAAKTSPGPPKYARAVREVGALSIFCFPAILDVALLTFLGRGLYLTAFMDDEVKRMADYAILTALVMTGGVTGWVGSTGGFYLFNCAYDNMTHFLVQRFSAAMMLTSVVAFAGFLAFGVQYSWFAGLMRLCHEWTDWHIKVPNFKEKDLLAWYRKHASVDADADATALSGAARCALQREINRVQRQKRSWAFWNRSNDTDPFVMKMADGMKFADFLLRKDASAGEPPELFTTTWFVQLELALDNQRQLMRGLKEHSAFINYRYSRYDLGQNVGLFLAALLDRLVSVVMSARGHEPTAFNNPRNRYAICFALLHFLGGALAVDVVLQRCWGAISVTSNEKLGGVDDLKRVLASEEKKRFAQYMKALTELMGLLLVIFGSCTVLLWFLVVDYTSIVLFFTYTTSYTAVLLCQYHRCFTKSHRLHVITVLCCCSVGFIVGCILRAIPATATFSYDFVIAQNVATISAVIGTGLLTTRSFNNLNQARASKAVPAAKHGQTHSGSAVTPAHNADANTVEKTPSSDVHETNHMLLAHLCLGLDINAVWLTLPLDVRRLIFHRVVGKPSLMTTTTRSWLEKQQSTMARHDIELSNCTSRQEIGLCCFQERHSNHASIDPASANTCSELTSDLSQMTARHRSLLRRVVQATARAVDVTVQWTAIISGAAPDAPRELWYAVPCGSVGSALLWLLLIAWKICWCSRRFCTWAFLLAGKQPAGTTLDLVDHGARRTLRGNIVTVDTPSRKLTGFILRGHRSDLGVIIYDGLHAKTPQQKRPLAVAFYDGSHRLCRREEVQDPTAKPAETLYTYDDKISARWPVSKTTFVDGQSLVTRYDRQGRPTSGQIVRSGLTFDFEYSYNRLVDESSDVVFATYKSTSETIPIVVTVFWCVRSRNGSNRVEDWVPSEKVQTVYASFGEQTYEVRWVYKHAQDANIEASVIDGNGKRRPCLPPSSVMDDKYGLLKRPQHVSFDNEDLLIYHPPSSLKKLARSEFDLASTVFGSSRVMRRLGLGEKVVHHRLPSSTLRTALWKSWQSAPYIDAAAACFLDEMILRKEPLLRRYWRFRDAGLLRRAAHELDENLEQIVSAIEPTFEASSKCPLLIKSADLYTMGLGKDANQLTARLEDAYRDTANTTSVIFSDNGCWPDNPGGVSNCRRDLVNGHTTIRGHCLAESANDFGIPRYQIERNINSLKILPLWGMDGKTPYHGIFDNLLQGQVEQKCTDTRVHEDIEQVFIPLLRSFVHGARSKRYSRSDLVTYSNVVLQIHRYFETCDFIKTWNSEQVWRAWLEAWLVDYDDPNVLSLRECFDIEHPSLSDFRDALNLYICYFFIYSVELPTDCPTVFQTTHHGLSSLYGMILKHRKGVTWGLWDHAILWRETCLNISPAQCLLPLPVQSMLIAGIKLACHLAYTHVDIVLPCTSVFNPDWEQDLGTDQGLRGSKKAFARKIDPIVNGISNMDTFQPITETRSKLPTTVMLSNVQFIKDVKTAVRAADVIINKYGFKDYRLVIYGAQDRQPSYALETVNLINSRGMAGKVILAGFGSPKEVLKDAWLFLNSSLSEGLPLAIGEAALSGVPIVATEVGATALVLTDPDDIKKRYGEVVPPNDPESLARAQLSVLAMMGSWAQHTRSGESAPLPDAFSAEDVERITKRMYEKAEDRRMLGLKLREVVLRSFHGHRYLREHEQMYWIQRRRAEIRRSALKPKCHPPASEAFGGKMLFKYHDDDAASGMVKVRWQDFDKLKLKRRGQGEDARNLESV</sequence>
<dbReference type="GO" id="GO:0005829">
    <property type="term" value="C:cytosol"/>
    <property type="evidence" value="ECO:0007669"/>
    <property type="project" value="TreeGrafter"/>
</dbReference>
<name>A0A3M7IJ96_HORWE</name>
<reference evidence="4 5" key="1">
    <citation type="journal article" date="2018" name="BMC Genomics">
        <title>Genomic evidence for intraspecific hybridization in a clonal and extremely halotolerant yeast.</title>
        <authorList>
            <person name="Gostincar C."/>
            <person name="Stajich J.E."/>
            <person name="Zupancic J."/>
            <person name="Zalar P."/>
            <person name="Gunde-Cimerman N."/>
        </authorList>
    </citation>
    <scope>NUCLEOTIDE SEQUENCE [LARGE SCALE GENOMIC DNA]</scope>
    <source>
        <strain evidence="4 5">EXF-120</strain>
    </source>
</reference>
<dbReference type="Pfam" id="PF13692">
    <property type="entry name" value="Glyco_trans_1_4"/>
    <property type="match status" value="1"/>
</dbReference>
<dbReference type="VEuPathDB" id="FungiDB:BTJ68_13709"/>
<dbReference type="InterPro" id="IPR001509">
    <property type="entry name" value="Epimerase_deHydtase"/>
</dbReference>
<feature type="transmembrane region" description="Helical" evidence="2">
    <location>
        <begin position="1250"/>
        <end position="1270"/>
    </location>
</feature>
<feature type="transmembrane region" description="Helical" evidence="2">
    <location>
        <begin position="1516"/>
        <end position="1538"/>
    </location>
</feature>
<feature type="transmembrane region" description="Helical" evidence="2">
    <location>
        <begin position="1210"/>
        <end position="1235"/>
    </location>
</feature>
<dbReference type="EMBL" id="QWIT01000355">
    <property type="protein sequence ID" value="RMZ25426.1"/>
    <property type="molecule type" value="Genomic_DNA"/>
</dbReference>
<feature type="transmembrane region" description="Helical" evidence="2">
    <location>
        <begin position="1170"/>
        <end position="1190"/>
    </location>
</feature>
<dbReference type="GO" id="GO:0005996">
    <property type="term" value="P:monosaccharide metabolic process"/>
    <property type="evidence" value="ECO:0007669"/>
    <property type="project" value="TreeGrafter"/>
</dbReference>
<comment type="caution">
    <text evidence="4">The sequence shown here is derived from an EMBL/GenBank/DDBJ whole genome shotgun (WGS) entry which is preliminary data.</text>
</comment>
<evidence type="ECO:0000313" key="4">
    <source>
        <dbReference type="EMBL" id="RMZ25426.1"/>
    </source>
</evidence>
<protein>
    <recommendedName>
        <fullName evidence="3">NAD-dependent epimerase/dehydratase domain-containing protein</fullName>
    </recommendedName>
</protein>
<feature type="region of interest" description="Disordered" evidence="1">
    <location>
        <begin position="1645"/>
        <end position="1669"/>
    </location>
</feature>
<dbReference type="GO" id="GO:0003978">
    <property type="term" value="F:UDP-glucose 4-epimerase activity"/>
    <property type="evidence" value="ECO:0007669"/>
    <property type="project" value="TreeGrafter"/>
</dbReference>
<gene>
    <name evidence="4" type="ORF">D0859_10523</name>
</gene>
<dbReference type="Gene3D" id="3.40.50.2000">
    <property type="entry name" value="Glycogen Phosphorylase B"/>
    <property type="match status" value="1"/>
</dbReference>
<feature type="region of interest" description="Disordered" evidence="1">
    <location>
        <begin position="1139"/>
        <end position="1160"/>
    </location>
</feature>
<keyword evidence="2" id="KW-1133">Transmembrane helix</keyword>
<dbReference type="PANTHER" id="PTHR43725">
    <property type="entry name" value="UDP-GLUCOSE 4-EPIMERASE"/>
    <property type="match status" value="1"/>
</dbReference>
<proteinExistence type="predicted"/>
<feature type="transmembrane region" description="Helical" evidence="2">
    <location>
        <begin position="1574"/>
        <end position="1594"/>
    </location>
</feature>
<evidence type="ECO:0000256" key="1">
    <source>
        <dbReference type="SAM" id="MobiDB-lite"/>
    </source>
</evidence>
<feature type="compositionally biased region" description="Polar residues" evidence="1">
    <location>
        <begin position="1660"/>
        <end position="1669"/>
    </location>
</feature>
<dbReference type="SUPFAM" id="SSF51735">
    <property type="entry name" value="NAD(P)-binding Rossmann-fold domains"/>
    <property type="match status" value="1"/>
</dbReference>
<dbReference type="Gene3D" id="3.40.50.720">
    <property type="entry name" value="NAD(P)-binding Rossmann-like Domain"/>
    <property type="match status" value="1"/>
</dbReference>
<dbReference type="VEuPathDB" id="FungiDB:BTJ68_13708"/>
<dbReference type="OrthoDB" id="2582433at2759"/>
<dbReference type="InterPro" id="IPR036291">
    <property type="entry name" value="NAD(P)-bd_dom_sf"/>
</dbReference>